<dbReference type="PANTHER" id="PTHR21738">
    <property type="entry name" value="RIBOSOMAL RNA PROCESSING PROTEIN 36 HOMOLOG"/>
    <property type="match status" value="1"/>
</dbReference>
<dbReference type="EMBL" id="NBCO01000035">
    <property type="protein sequence ID" value="ORC85383.1"/>
    <property type="molecule type" value="Genomic_DNA"/>
</dbReference>
<keyword evidence="6" id="KW-0687">Ribonucleoprotein</keyword>
<evidence type="ECO:0000256" key="4">
    <source>
        <dbReference type="ARBA" id="ARBA00022552"/>
    </source>
</evidence>
<comment type="caution">
    <text evidence="8">The sequence shown here is derived from an EMBL/GenBank/DDBJ whole genome shotgun (WGS) entry which is preliminary data.</text>
</comment>
<evidence type="ECO:0000256" key="2">
    <source>
        <dbReference type="ARBA" id="ARBA00009418"/>
    </source>
</evidence>
<feature type="region of interest" description="Disordered" evidence="7">
    <location>
        <begin position="1"/>
        <end position="30"/>
    </location>
</feature>
<comment type="function">
    <text evidence="6">Component of the 90S pre-ribosome involved in the maturation of rRNAs. Required for early cleavages of the pre-RNAs in the 40S ribosomal subunit maturation pathway.</text>
</comment>
<evidence type="ECO:0000313" key="9">
    <source>
        <dbReference type="Proteomes" id="UP000192257"/>
    </source>
</evidence>
<keyword evidence="9" id="KW-1185">Reference proteome</keyword>
<dbReference type="OrthoDB" id="448446at2759"/>
<accession>A0A1X0NLQ0</accession>
<comment type="similarity">
    <text evidence="2 6">Belongs to the RRP36 family.</text>
</comment>
<dbReference type="PANTHER" id="PTHR21738:SF0">
    <property type="entry name" value="RIBOSOMAL RNA PROCESSING PROTEIN 36 HOMOLOG"/>
    <property type="match status" value="1"/>
</dbReference>
<dbReference type="GO" id="GO:0005730">
    <property type="term" value="C:nucleolus"/>
    <property type="evidence" value="ECO:0007669"/>
    <property type="project" value="UniProtKB-SubCell"/>
</dbReference>
<name>A0A1X0NLQ0_9TRYP</name>
<comment type="subcellular location">
    <subcellularLocation>
        <location evidence="1 6">Nucleus</location>
        <location evidence="1 6">Nucleolus</location>
    </subcellularLocation>
</comment>
<reference evidence="8 9" key="1">
    <citation type="submission" date="2017-03" db="EMBL/GenBank/DDBJ databases">
        <title>An alternative strategy for trypanosome survival in the mammalian bloodstream revealed through genome and transcriptome analysis of the ubiquitous bovine parasite Trypanosoma (Megatrypanum) theileri.</title>
        <authorList>
            <person name="Kelly S."/>
            <person name="Ivens A."/>
            <person name="Mott A."/>
            <person name="O'Neill E."/>
            <person name="Emms D."/>
            <person name="Macleod O."/>
            <person name="Voorheis P."/>
            <person name="Matthews J."/>
            <person name="Matthews K."/>
            <person name="Carrington M."/>
        </authorList>
    </citation>
    <scope>NUCLEOTIDE SEQUENCE [LARGE SCALE GENOMIC DNA]</scope>
    <source>
        <strain evidence="8">Edinburgh</strain>
    </source>
</reference>
<dbReference type="AlphaFoldDB" id="A0A1X0NLQ0"/>
<dbReference type="InterPro" id="IPR009292">
    <property type="entry name" value="RRP36"/>
</dbReference>
<sequence>MAGDNSDAPPPERSARVRPKRRNDIPAVRRRAAIDPRFSDLYGTADEQQFEQHYKFLREQQEEEQRRRRHRIRCLKCLIRRGELEESGADLAEYDLSENEREVFGEDHLDELADMRLQPLATLQAELQQLQRESQLHVSREKGRQARSAAVAVKREVVTREAAAVRAGVKRRAFVPRRSELRRAVLADKFERLEQRGGKAAVDKYVERKSRRHP</sequence>
<evidence type="ECO:0000256" key="6">
    <source>
        <dbReference type="RuleBase" id="RU368027"/>
    </source>
</evidence>
<evidence type="ECO:0000313" key="8">
    <source>
        <dbReference type="EMBL" id="ORC85383.1"/>
    </source>
</evidence>
<evidence type="ECO:0000256" key="5">
    <source>
        <dbReference type="ARBA" id="ARBA00023242"/>
    </source>
</evidence>
<dbReference type="Pfam" id="PF06102">
    <property type="entry name" value="RRP36"/>
    <property type="match status" value="1"/>
</dbReference>
<dbReference type="VEuPathDB" id="TriTrypDB:TM35_000351270"/>
<protein>
    <recommendedName>
        <fullName evidence="6">rRNA biogenesis protein RRP36</fullName>
    </recommendedName>
</protein>
<keyword evidence="3 6" id="KW-0690">Ribosome biogenesis</keyword>
<dbReference type="GeneID" id="39988960"/>
<evidence type="ECO:0000256" key="7">
    <source>
        <dbReference type="SAM" id="MobiDB-lite"/>
    </source>
</evidence>
<dbReference type="GO" id="GO:0030686">
    <property type="term" value="C:90S preribosome"/>
    <property type="evidence" value="ECO:0007669"/>
    <property type="project" value="TreeGrafter"/>
</dbReference>
<dbReference type="RefSeq" id="XP_028879449.1">
    <property type="nucleotide sequence ID" value="XM_029029180.1"/>
</dbReference>
<evidence type="ECO:0000256" key="3">
    <source>
        <dbReference type="ARBA" id="ARBA00022517"/>
    </source>
</evidence>
<dbReference type="GO" id="GO:0000462">
    <property type="term" value="P:maturation of SSU-rRNA from tricistronic rRNA transcript (SSU-rRNA, 5.8S rRNA, LSU-rRNA)"/>
    <property type="evidence" value="ECO:0007669"/>
    <property type="project" value="TreeGrafter"/>
</dbReference>
<proteinExistence type="inferred from homology"/>
<organism evidence="8 9">
    <name type="scientific">Trypanosoma theileri</name>
    <dbReference type="NCBI Taxonomy" id="67003"/>
    <lineage>
        <taxon>Eukaryota</taxon>
        <taxon>Discoba</taxon>
        <taxon>Euglenozoa</taxon>
        <taxon>Kinetoplastea</taxon>
        <taxon>Metakinetoplastina</taxon>
        <taxon>Trypanosomatida</taxon>
        <taxon>Trypanosomatidae</taxon>
        <taxon>Trypanosoma</taxon>
    </lineage>
</organism>
<keyword evidence="5 6" id="KW-0539">Nucleus</keyword>
<evidence type="ECO:0000256" key="1">
    <source>
        <dbReference type="ARBA" id="ARBA00004604"/>
    </source>
</evidence>
<comment type="subunit">
    <text evidence="6">Associates with 90S and pre-40S pre-ribosomal particles.</text>
</comment>
<gene>
    <name evidence="8" type="ORF">TM35_000351270</name>
</gene>
<dbReference type="Proteomes" id="UP000192257">
    <property type="component" value="Unassembled WGS sequence"/>
</dbReference>
<keyword evidence="4 6" id="KW-0698">rRNA processing</keyword>